<evidence type="ECO:0000313" key="3">
    <source>
        <dbReference type="Proteomes" id="UP000886808"/>
    </source>
</evidence>
<dbReference type="EMBL" id="DXIE01000033">
    <property type="protein sequence ID" value="HIV62320.1"/>
    <property type="molecule type" value="Genomic_DNA"/>
</dbReference>
<evidence type="ECO:0000313" key="2">
    <source>
        <dbReference type="EMBL" id="HIV62320.1"/>
    </source>
</evidence>
<dbReference type="Gene3D" id="3.90.550.10">
    <property type="entry name" value="Spore Coat Polysaccharide Biosynthesis Protein SpsA, Chain A"/>
    <property type="match status" value="1"/>
</dbReference>
<dbReference type="AlphaFoldDB" id="A0A9D1PID1"/>
<comment type="caution">
    <text evidence="2">The sequence shown here is derived from an EMBL/GenBank/DDBJ whole genome shotgun (WGS) entry which is preliminary data.</text>
</comment>
<protein>
    <submittedName>
        <fullName evidence="2">Nucleotidyltransferase</fullName>
    </submittedName>
</protein>
<evidence type="ECO:0000259" key="1">
    <source>
        <dbReference type="Pfam" id="PF00483"/>
    </source>
</evidence>
<dbReference type="SUPFAM" id="SSF53448">
    <property type="entry name" value="Nucleotide-diphospho-sugar transferases"/>
    <property type="match status" value="1"/>
</dbReference>
<gene>
    <name evidence="2" type="ORF">H9746_05725</name>
</gene>
<name>A0A9D1PID1_9FIRM</name>
<dbReference type="InterPro" id="IPR005835">
    <property type="entry name" value="NTP_transferase_dom"/>
</dbReference>
<sequence length="304" mass="33813">MKNTPALVVMAAGMGSRYGGLKQIDPLGPNGQIILDYSIYDAYKAGFSKVIFIIKPELEKAFEDAIGKKARKYMDVEYAFQTLENLPDGLKAPEGRVKPLGTGHAVYCAANLLDVPFAVINADDFYGADAFKCMAEFLNTTQDDDKYRYCMVGYKVENTLTENGTVSRGVCSKDENGFLSSIIERTAIKKDNDGVIRFSQDDESGTIEDGTPVSMNMWGFTPSFAKELKHMLFDFFQNTLPKNPEKAEFYLPYAVDTLIHEGKATAKLLTTDSKWFGVTYREDKPSVMKSLSDMTNAGIYPENL</sequence>
<reference evidence="2" key="2">
    <citation type="submission" date="2021-04" db="EMBL/GenBank/DDBJ databases">
        <authorList>
            <person name="Gilroy R."/>
        </authorList>
    </citation>
    <scope>NUCLEOTIDE SEQUENCE</scope>
    <source>
        <strain evidence="2">CHK193-4272</strain>
    </source>
</reference>
<reference evidence="2" key="1">
    <citation type="journal article" date="2021" name="PeerJ">
        <title>Extensive microbial diversity within the chicken gut microbiome revealed by metagenomics and culture.</title>
        <authorList>
            <person name="Gilroy R."/>
            <person name="Ravi A."/>
            <person name="Getino M."/>
            <person name="Pursley I."/>
            <person name="Horton D.L."/>
            <person name="Alikhan N.F."/>
            <person name="Baker D."/>
            <person name="Gharbi K."/>
            <person name="Hall N."/>
            <person name="Watson M."/>
            <person name="Adriaenssens E.M."/>
            <person name="Foster-Nyarko E."/>
            <person name="Jarju S."/>
            <person name="Secka A."/>
            <person name="Antonio M."/>
            <person name="Oren A."/>
            <person name="Chaudhuri R.R."/>
            <person name="La Ragione R."/>
            <person name="Hildebrand F."/>
            <person name="Pallen M.J."/>
        </authorList>
    </citation>
    <scope>NUCLEOTIDE SEQUENCE</scope>
    <source>
        <strain evidence="2">CHK193-4272</strain>
    </source>
</reference>
<dbReference type="InterPro" id="IPR029044">
    <property type="entry name" value="Nucleotide-diphossugar_trans"/>
</dbReference>
<proteinExistence type="predicted"/>
<organism evidence="2 3">
    <name type="scientific">Candidatus Butyricicoccus avistercoris</name>
    <dbReference type="NCBI Taxonomy" id="2838518"/>
    <lineage>
        <taxon>Bacteria</taxon>
        <taxon>Bacillati</taxon>
        <taxon>Bacillota</taxon>
        <taxon>Clostridia</taxon>
        <taxon>Eubacteriales</taxon>
        <taxon>Butyricicoccaceae</taxon>
        <taxon>Butyricicoccus</taxon>
    </lineage>
</organism>
<accession>A0A9D1PID1</accession>
<dbReference type="Pfam" id="PF00483">
    <property type="entry name" value="NTP_transferase"/>
    <property type="match status" value="1"/>
</dbReference>
<dbReference type="Proteomes" id="UP000886808">
    <property type="component" value="Unassembled WGS sequence"/>
</dbReference>
<feature type="domain" description="Nucleotidyl transferase" evidence="1">
    <location>
        <begin position="8"/>
        <end position="169"/>
    </location>
</feature>